<comment type="caution">
    <text evidence="3">The sequence shown here is derived from an EMBL/GenBank/DDBJ whole genome shotgun (WGS) entry which is preliminary data.</text>
</comment>
<dbReference type="GO" id="GO:0016020">
    <property type="term" value="C:membrane"/>
    <property type="evidence" value="ECO:0007669"/>
    <property type="project" value="InterPro"/>
</dbReference>
<dbReference type="Proteomes" id="UP000429958">
    <property type="component" value="Unassembled WGS sequence"/>
</dbReference>
<keyword evidence="1" id="KW-0808">Transferase</keyword>
<evidence type="ECO:0000259" key="2">
    <source>
        <dbReference type="PROSITE" id="PS51096"/>
    </source>
</evidence>
<dbReference type="EMBL" id="VUMD01000023">
    <property type="protein sequence ID" value="MSS38353.1"/>
    <property type="molecule type" value="Genomic_DNA"/>
</dbReference>
<dbReference type="InterPro" id="IPR004701">
    <property type="entry name" value="PTS_EIIA_man-typ"/>
</dbReference>
<dbReference type="RefSeq" id="WP_154473785.1">
    <property type="nucleotide sequence ID" value="NZ_VUMD01000023.1"/>
</dbReference>
<proteinExistence type="predicted"/>
<evidence type="ECO:0000256" key="1">
    <source>
        <dbReference type="ARBA" id="ARBA00022679"/>
    </source>
</evidence>
<reference evidence="3 4" key="1">
    <citation type="submission" date="2019-08" db="EMBL/GenBank/DDBJ databases">
        <title>In-depth cultivation of the pig gut microbiome towards novel bacterial diversity and tailored functional studies.</title>
        <authorList>
            <person name="Wylensek D."/>
            <person name="Hitch T.C.A."/>
            <person name="Clavel T."/>
        </authorList>
    </citation>
    <scope>NUCLEOTIDE SEQUENCE [LARGE SCALE GENOMIC DNA]</scope>
    <source>
        <strain evidence="3 4">WCA-389-WT-23D1</strain>
    </source>
</reference>
<evidence type="ECO:0000313" key="4">
    <source>
        <dbReference type="Proteomes" id="UP000429958"/>
    </source>
</evidence>
<keyword evidence="4" id="KW-1185">Reference proteome</keyword>
<sequence>MEERDFGVLLLTHGELAKGYESALKLALNMEESQLDILCLKEGEGLDEFGDRIEAVLDEKYRDECVVILLDLPGGTPANIALRFMSESRKLIAGINLVIALEVMIEKLNHTLWEDLNLDRIVEDGKNSIVYYNRLVKKG</sequence>
<dbReference type="Gene3D" id="3.40.50.510">
    <property type="entry name" value="Phosphotransferase system, mannose-type IIA component"/>
    <property type="match status" value="1"/>
</dbReference>
<accession>A0A7X2NPY3</accession>
<dbReference type="GO" id="GO:0009401">
    <property type="term" value="P:phosphoenolpyruvate-dependent sugar phosphotransferase system"/>
    <property type="evidence" value="ECO:0007669"/>
    <property type="project" value="InterPro"/>
</dbReference>
<dbReference type="AlphaFoldDB" id="A0A7X2NPY3"/>
<dbReference type="InterPro" id="IPR051471">
    <property type="entry name" value="Bacterial_PTS_sugar_comp"/>
</dbReference>
<protein>
    <recommendedName>
        <fullName evidence="2">PTS EIIA type-4 domain-containing protein</fullName>
    </recommendedName>
</protein>
<feature type="domain" description="PTS EIIA type-4" evidence="2">
    <location>
        <begin position="5"/>
        <end position="139"/>
    </location>
</feature>
<evidence type="ECO:0000313" key="3">
    <source>
        <dbReference type="EMBL" id="MSS38353.1"/>
    </source>
</evidence>
<dbReference type="PANTHER" id="PTHR33799">
    <property type="entry name" value="PTS PERMEASE-RELATED-RELATED"/>
    <property type="match status" value="1"/>
</dbReference>
<organism evidence="3 4">
    <name type="scientific">Clostridium porci</name>
    <dbReference type="NCBI Taxonomy" id="2605778"/>
    <lineage>
        <taxon>Bacteria</taxon>
        <taxon>Bacillati</taxon>
        <taxon>Bacillota</taxon>
        <taxon>Clostridia</taxon>
        <taxon>Eubacteriales</taxon>
        <taxon>Clostridiaceae</taxon>
        <taxon>Clostridium</taxon>
    </lineage>
</organism>
<dbReference type="SUPFAM" id="SSF53062">
    <property type="entry name" value="PTS system fructose IIA component-like"/>
    <property type="match status" value="1"/>
</dbReference>
<dbReference type="PROSITE" id="PS51096">
    <property type="entry name" value="PTS_EIIA_TYPE_4"/>
    <property type="match status" value="1"/>
</dbReference>
<name>A0A7X2NPY3_9CLOT</name>
<dbReference type="Pfam" id="PF03610">
    <property type="entry name" value="EIIA-man"/>
    <property type="match status" value="1"/>
</dbReference>
<gene>
    <name evidence="3" type="ORF">FYJ39_17900</name>
</gene>
<dbReference type="InterPro" id="IPR036662">
    <property type="entry name" value="PTS_EIIA_man-typ_sf"/>
</dbReference>
<dbReference type="PANTHER" id="PTHR33799:SF1">
    <property type="entry name" value="PTS SYSTEM MANNOSE-SPECIFIC EIIAB COMPONENT-RELATED"/>
    <property type="match status" value="1"/>
</dbReference>
<dbReference type="GO" id="GO:0016740">
    <property type="term" value="F:transferase activity"/>
    <property type="evidence" value="ECO:0007669"/>
    <property type="project" value="UniProtKB-KW"/>
</dbReference>